<evidence type="ECO:0000256" key="4">
    <source>
        <dbReference type="ARBA" id="ARBA00016065"/>
    </source>
</evidence>
<evidence type="ECO:0000256" key="8">
    <source>
        <dbReference type="ARBA" id="ARBA00022776"/>
    </source>
</evidence>
<evidence type="ECO:0000256" key="1">
    <source>
        <dbReference type="ARBA" id="ARBA00004286"/>
    </source>
</evidence>
<dbReference type="GO" id="GO:0005737">
    <property type="term" value="C:cytoplasm"/>
    <property type="evidence" value="ECO:0007669"/>
    <property type="project" value="UniProtKB-SubCell"/>
</dbReference>
<feature type="compositionally biased region" description="Low complexity" evidence="12">
    <location>
        <begin position="591"/>
        <end position="601"/>
    </location>
</feature>
<evidence type="ECO:0000313" key="13">
    <source>
        <dbReference type="Ensembl" id="ENSOANP00000052030.1"/>
    </source>
</evidence>
<dbReference type="Bgee" id="ENSOANG00000002709">
    <property type="expression patterns" value="Expressed in fibroblast and 8 other cell types or tissues"/>
</dbReference>
<evidence type="ECO:0000313" key="14">
    <source>
        <dbReference type="Proteomes" id="UP000002279"/>
    </source>
</evidence>
<organism evidence="13 14">
    <name type="scientific">Ornithorhynchus anatinus</name>
    <name type="common">Duckbill platypus</name>
    <dbReference type="NCBI Taxonomy" id="9258"/>
    <lineage>
        <taxon>Eukaryota</taxon>
        <taxon>Metazoa</taxon>
        <taxon>Chordata</taxon>
        <taxon>Craniata</taxon>
        <taxon>Vertebrata</taxon>
        <taxon>Euteleostomi</taxon>
        <taxon>Mammalia</taxon>
        <taxon>Monotremata</taxon>
        <taxon>Ornithorhynchidae</taxon>
        <taxon>Ornithorhynchus</taxon>
    </lineage>
</organism>
<comment type="function">
    <text evidence="11">Regulatory subunit of the condensin complex, a complex required for conversion of interphase chromatin into mitotic-like condense chromosomes.</text>
</comment>
<evidence type="ECO:0000256" key="2">
    <source>
        <dbReference type="ARBA" id="ARBA00004496"/>
    </source>
</evidence>
<comment type="subcellular location">
    <subcellularLocation>
        <location evidence="1">Chromosome</location>
    </subcellularLocation>
    <subcellularLocation>
        <location evidence="2">Cytoplasm</location>
    </subcellularLocation>
</comment>
<feature type="region of interest" description="Disordered" evidence="12">
    <location>
        <begin position="16"/>
        <end position="100"/>
    </location>
</feature>
<dbReference type="GeneTree" id="ENSGT00390000004149"/>
<dbReference type="PANTHER" id="PTHR13108:SF9">
    <property type="entry name" value="CONDENSIN COMPLEX SUBUNIT 2"/>
    <property type="match status" value="1"/>
</dbReference>
<evidence type="ECO:0000256" key="10">
    <source>
        <dbReference type="ARBA" id="ARBA00023306"/>
    </source>
</evidence>
<proteinExistence type="inferred from homology"/>
<feature type="compositionally biased region" description="Polar residues" evidence="12">
    <location>
        <begin position="76"/>
        <end position="100"/>
    </location>
</feature>
<evidence type="ECO:0000256" key="6">
    <source>
        <dbReference type="ARBA" id="ARBA00022490"/>
    </source>
</evidence>
<feature type="compositionally biased region" description="Acidic residues" evidence="12">
    <location>
        <begin position="541"/>
        <end position="553"/>
    </location>
</feature>
<evidence type="ECO:0000256" key="5">
    <source>
        <dbReference type="ARBA" id="ARBA00022454"/>
    </source>
</evidence>
<sequence length="735" mass="80915">PTPIYVALTFALSTPSPWTSGGSRGATPPDGTFVSPRIRHPPLSVSSTPDLQSFLQNDDEQERKQRRRSRVVDLQLSGTESPCSSTSPARRSGAETPTSMVPKLTNTQISEHYSTCIKLSTENKITTKNAFGLHLIDYMTEILKQKDSELTNFKVAAGTLDASTKIYAVRVDAVHADVYRVLGGLGRDAPAAEAAGSPGADGTPVESGTAKKVQKPKKKHSYKTIEQNLNNLNLSEADRKCEIDPMFQKMAASFDECSTAGVFLSTLHCHDYGSELLFDSDVRPLSASDPLEVPDSGSVEVADIRTALLHCANRSQICPSLAGFQFTKWDSETHNESVSALLDKFKKSDQVFDVNAEVDNSDHEDYADAPGEDDFDADAADQTIAGDHGAFGSQEPCVYRSPRKDVIALGDGDIGTMCLHLSLKPGEYSYFSPRIMSMWAGPDHWRFKPRHKPEQNARENKKKSTKKIFEINFEDDIGFDVYFRKTKTATTLSRGTLENQNRKATTLPANFHYEPDNIIQLNLKPGSRLRKMVMQSASSEHEEEDVGDYDYDNPNDTSNFCPALQAADSENDDPDGYAEPGGPLDRTAHPNGGQENGQENGVHTNGSGVDITTYGELNLVAEPQKVNKIEIHYAKTAKKMDMKRLKQSMWSLLTETQKSSADKENEGIEKEEKLAVAGEKVFSDITKDLIHNLPSMMAQNLSVPLAFACLLHLANEKVCKAEIANSRIIPRVLEE</sequence>
<keyword evidence="5" id="KW-0158">Chromosome</keyword>
<dbReference type="PANTHER" id="PTHR13108">
    <property type="entry name" value="CONDENSIN COMPLEX SUBUNIT 2"/>
    <property type="match status" value="1"/>
</dbReference>
<reference evidence="13" key="2">
    <citation type="submission" date="2025-08" db="UniProtKB">
        <authorList>
            <consortium name="Ensembl"/>
        </authorList>
    </citation>
    <scope>IDENTIFICATION</scope>
    <source>
        <strain evidence="13">Glennie</strain>
    </source>
</reference>
<dbReference type="Pfam" id="PF05786">
    <property type="entry name" value="Cnd2"/>
    <property type="match status" value="1"/>
</dbReference>
<feature type="compositionally biased region" description="Low complexity" evidence="12">
    <location>
        <begin position="190"/>
        <end position="202"/>
    </location>
</feature>
<feature type="compositionally biased region" description="Polar residues" evidence="12">
    <location>
        <begin position="44"/>
        <end position="56"/>
    </location>
</feature>
<accession>A0A6I8PDQ7</accession>
<evidence type="ECO:0000256" key="3">
    <source>
        <dbReference type="ARBA" id="ARBA00009471"/>
    </source>
</evidence>
<dbReference type="InterPro" id="IPR022816">
    <property type="entry name" value="Condensin_barren_su2"/>
</dbReference>
<dbReference type="Proteomes" id="UP000002279">
    <property type="component" value="Chromosome 10"/>
</dbReference>
<dbReference type="AlphaFoldDB" id="A0A6I8PDQ7"/>
<feature type="region of interest" description="Disordered" evidence="12">
    <location>
        <begin position="190"/>
        <end position="220"/>
    </location>
</feature>
<protein>
    <recommendedName>
        <fullName evidence="4 11">Condensin complex subunit 2</fullName>
    </recommendedName>
</protein>
<dbReference type="PIRSF" id="PIRSF017126">
    <property type="entry name" value="Condensin_H"/>
    <property type="match status" value="1"/>
</dbReference>
<gene>
    <name evidence="13" type="primary">NCAPH</name>
</gene>
<evidence type="ECO:0000256" key="12">
    <source>
        <dbReference type="SAM" id="MobiDB-lite"/>
    </source>
</evidence>
<reference evidence="13" key="3">
    <citation type="submission" date="2025-09" db="UniProtKB">
        <authorList>
            <consortium name="Ensembl"/>
        </authorList>
    </citation>
    <scope>IDENTIFICATION</scope>
    <source>
        <strain evidence="13">Glennie</strain>
    </source>
</reference>
<evidence type="ECO:0000256" key="11">
    <source>
        <dbReference type="PIRNR" id="PIRNR017126"/>
    </source>
</evidence>
<evidence type="ECO:0000256" key="7">
    <source>
        <dbReference type="ARBA" id="ARBA00022618"/>
    </source>
</evidence>
<keyword evidence="6" id="KW-0963">Cytoplasm</keyword>
<keyword evidence="10 11" id="KW-0131">Cell cycle</keyword>
<dbReference type="Ensembl" id="ENSOANT00000071853.1">
    <property type="protein sequence ID" value="ENSOANP00000052030.1"/>
    <property type="gene ID" value="ENSOANG00000002709.4"/>
</dbReference>
<reference evidence="13 14" key="1">
    <citation type="journal article" date="2008" name="Nature">
        <title>Genome analysis of the platypus reveals unique signatures of evolution.</title>
        <authorList>
            <person name="Warren W.C."/>
            <person name="Hillier L.W."/>
            <person name="Marshall Graves J.A."/>
            <person name="Birney E."/>
            <person name="Ponting C.P."/>
            <person name="Grutzner F."/>
            <person name="Belov K."/>
            <person name="Miller W."/>
            <person name="Clarke L."/>
            <person name="Chinwalla A.T."/>
            <person name="Yang S.P."/>
            <person name="Heger A."/>
            <person name="Locke D.P."/>
            <person name="Miethke P."/>
            <person name="Waters P.D."/>
            <person name="Veyrunes F."/>
            <person name="Fulton L."/>
            <person name="Fulton B."/>
            <person name="Graves T."/>
            <person name="Wallis J."/>
            <person name="Puente X.S."/>
            <person name="Lopez-Otin C."/>
            <person name="Ordonez G.R."/>
            <person name="Eichler E.E."/>
            <person name="Chen L."/>
            <person name="Cheng Z."/>
            <person name="Deakin J.E."/>
            <person name="Alsop A."/>
            <person name="Thompson K."/>
            <person name="Kirby P."/>
            <person name="Papenfuss A.T."/>
            <person name="Wakefield M.J."/>
            <person name="Olender T."/>
            <person name="Lancet D."/>
            <person name="Huttley G.A."/>
            <person name="Smit A.F."/>
            <person name="Pask A."/>
            <person name="Temple-Smith P."/>
            <person name="Batzer M.A."/>
            <person name="Walker J.A."/>
            <person name="Konkel M.K."/>
            <person name="Harris R.S."/>
            <person name="Whittington C.M."/>
            <person name="Wong E.S."/>
            <person name="Gemmell N.J."/>
            <person name="Buschiazzo E."/>
            <person name="Vargas Jentzsch I.M."/>
            <person name="Merkel A."/>
            <person name="Schmitz J."/>
            <person name="Zemann A."/>
            <person name="Churakov G."/>
            <person name="Kriegs J.O."/>
            <person name="Brosius J."/>
            <person name="Murchison E.P."/>
            <person name="Sachidanandam R."/>
            <person name="Smith C."/>
            <person name="Hannon G.J."/>
            <person name="Tsend-Ayush E."/>
            <person name="McMillan D."/>
            <person name="Attenborough R."/>
            <person name="Rens W."/>
            <person name="Ferguson-Smith M."/>
            <person name="Lefevre C.M."/>
            <person name="Sharp J.A."/>
            <person name="Nicholas K.R."/>
            <person name="Ray D.A."/>
            <person name="Kube M."/>
            <person name="Reinhardt R."/>
            <person name="Pringle T.H."/>
            <person name="Taylor J."/>
            <person name="Jones R.C."/>
            <person name="Nixon B."/>
            <person name="Dacheux J.L."/>
            <person name="Niwa H."/>
            <person name="Sekita Y."/>
            <person name="Huang X."/>
            <person name="Stark A."/>
            <person name="Kheradpour P."/>
            <person name="Kellis M."/>
            <person name="Flicek P."/>
            <person name="Chen Y."/>
            <person name="Webber C."/>
            <person name="Hardison R."/>
            <person name="Nelson J."/>
            <person name="Hallsworth-Pepin K."/>
            <person name="Delehaunty K."/>
            <person name="Markovic C."/>
            <person name="Minx P."/>
            <person name="Feng Y."/>
            <person name="Kremitzki C."/>
            <person name="Mitreva M."/>
            <person name="Glasscock J."/>
            <person name="Wylie T."/>
            <person name="Wohldmann P."/>
            <person name="Thiru P."/>
            <person name="Nhan M.N."/>
            <person name="Pohl C.S."/>
            <person name="Smith S.M."/>
            <person name="Hou S."/>
            <person name="Nefedov M."/>
            <person name="de Jong P.J."/>
            <person name="Renfree M.B."/>
            <person name="Mardis E.R."/>
            <person name="Wilson R.K."/>
        </authorList>
    </citation>
    <scope>NUCLEOTIDE SEQUENCE [LARGE SCALE GENOMIC DNA]</scope>
    <source>
        <strain evidence="13 14">Glennie</strain>
    </source>
</reference>
<dbReference type="GO" id="GO:0051301">
    <property type="term" value="P:cell division"/>
    <property type="evidence" value="ECO:0007669"/>
    <property type="project" value="UniProtKB-KW"/>
</dbReference>
<keyword evidence="8 11" id="KW-0498">Mitosis</keyword>
<name>A0A6I8PDQ7_ORNAN</name>
<keyword evidence="14" id="KW-1185">Reference proteome</keyword>
<dbReference type="GO" id="GO:0000796">
    <property type="term" value="C:condensin complex"/>
    <property type="evidence" value="ECO:0007669"/>
    <property type="project" value="InterPro"/>
</dbReference>
<feature type="region of interest" description="Disordered" evidence="12">
    <location>
        <begin position="532"/>
        <end position="609"/>
    </location>
</feature>
<keyword evidence="7 11" id="KW-0132">Cell division</keyword>
<keyword evidence="9 11" id="KW-0226">DNA condensation</keyword>
<evidence type="ECO:0000256" key="9">
    <source>
        <dbReference type="ARBA" id="ARBA00023067"/>
    </source>
</evidence>
<comment type="similarity">
    <text evidence="3 11">Belongs to the CND2 (condensin subunit 2) family.</text>
</comment>
<dbReference type="GO" id="GO:0007076">
    <property type="term" value="P:mitotic chromosome condensation"/>
    <property type="evidence" value="ECO:0007669"/>
    <property type="project" value="InterPro"/>
</dbReference>